<sequence>MKLLAIDTSADACSVALLDGSDLSGHLRVEPRGHTRLIMPMVRQLLQEQGVAMGDLDALAFAAGPGSFTGLRIATGVIQGLAWGLDIPVVPVSSLQAVALAVAEEQDAQEGDGIAVAFDARMDEVYWGCYRLTAGLPEPLAPERVCPPEQVSLPEGPLRWLAGGSGWRYAERMPDNVVSRVASPETGMVPDARFVVRLAADAWEKGVAVPAAEAQPVYLRDEVTWKKLPGR</sequence>
<evidence type="ECO:0000256" key="3">
    <source>
        <dbReference type="ARBA" id="ARBA00019012"/>
    </source>
</evidence>
<evidence type="ECO:0000259" key="7">
    <source>
        <dbReference type="Pfam" id="PF00814"/>
    </source>
</evidence>
<dbReference type="RefSeq" id="WP_091852362.1">
    <property type="nucleotide sequence ID" value="NZ_FOHZ01000011.1"/>
</dbReference>
<dbReference type="Proteomes" id="UP000198762">
    <property type="component" value="Unassembled WGS sequence"/>
</dbReference>
<dbReference type="CDD" id="cd24032">
    <property type="entry name" value="ASKHA_NBD_TsaB"/>
    <property type="match status" value="1"/>
</dbReference>
<dbReference type="STRING" id="430453.SAMN04487962_11151"/>
<dbReference type="GO" id="GO:0005829">
    <property type="term" value="C:cytosol"/>
    <property type="evidence" value="ECO:0007669"/>
    <property type="project" value="TreeGrafter"/>
</dbReference>
<dbReference type="PANTHER" id="PTHR11735">
    <property type="entry name" value="TRNA N6-ADENOSINE THREONYLCARBAMOYLTRANSFERASE"/>
    <property type="match status" value="1"/>
</dbReference>
<accession>A0A1I0EYJ2</accession>
<evidence type="ECO:0000313" key="9">
    <source>
        <dbReference type="Proteomes" id="UP000198762"/>
    </source>
</evidence>
<dbReference type="InterPro" id="IPR022496">
    <property type="entry name" value="T6A_TsaB"/>
</dbReference>
<name>A0A1I0EYJ2_9GAMM</name>
<dbReference type="InterPro" id="IPR000905">
    <property type="entry name" value="Gcp-like_dom"/>
</dbReference>
<comment type="subcellular location">
    <subcellularLocation>
        <location evidence="1">Cytoplasm</location>
    </subcellularLocation>
</comment>
<evidence type="ECO:0000256" key="2">
    <source>
        <dbReference type="ARBA" id="ARBA00010493"/>
    </source>
</evidence>
<evidence type="ECO:0000313" key="8">
    <source>
        <dbReference type="EMBL" id="SET50737.1"/>
    </source>
</evidence>
<comment type="similarity">
    <text evidence="2">Belongs to the KAE1 / TsaD family. TsaB subfamily.</text>
</comment>
<dbReference type="OrthoDB" id="9809995at2"/>
<dbReference type="GO" id="GO:0002949">
    <property type="term" value="P:tRNA threonylcarbamoyladenosine modification"/>
    <property type="evidence" value="ECO:0007669"/>
    <property type="project" value="InterPro"/>
</dbReference>
<organism evidence="8 9">
    <name type="scientific">Marinobacter segnicrescens</name>
    <dbReference type="NCBI Taxonomy" id="430453"/>
    <lineage>
        <taxon>Bacteria</taxon>
        <taxon>Pseudomonadati</taxon>
        <taxon>Pseudomonadota</taxon>
        <taxon>Gammaproteobacteria</taxon>
        <taxon>Pseudomonadales</taxon>
        <taxon>Marinobacteraceae</taxon>
        <taxon>Marinobacter</taxon>
    </lineage>
</organism>
<proteinExistence type="inferred from homology"/>
<dbReference type="Pfam" id="PF00814">
    <property type="entry name" value="TsaD"/>
    <property type="match status" value="1"/>
</dbReference>
<keyword evidence="5" id="KW-0819">tRNA processing</keyword>
<evidence type="ECO:0000256" key="5">
    <source>
        <dbReference type="ARBA" id="ARBA00022694"/>
    </source>
</evidence>
<dbReference type="PANTHER" id="PTHR11735:SF11">
    <property type="entry name" value="TRNA THREONYLCARBAMOYLADENOSINE BIOSYNTHESIS PROTEIN TSAB"/>
    <property type="match status" value="1"/>
</dbReference>
<dbReference type="NCBIfam" id="TIGR03725">
    <property type="entry name" value="T6A_YeaZ"/>
    <property type="match status" value="1"/>
</dbReference>
<keyword evidence="4" id="KW-0963">Cytoplasm</keyword>
<dbReference type="Gene3D" id="3.30.420.40">
    <property type="match status" value="2"/>
</dbReference>
<keyword evidence="9" id="KW-1185">Reference proteome</keyword>
<evidence type="ECO:0000256" key="1">
    <source>
        <dbReference type="ARBA" id="ARBA00004496"/>
    </source>
</evidence>
<feature type="domain" description="Gcp-like" evidence="7">
    <location>
        <begin position="32"/>
        <end position="156"/>
    </location>
</feature>
<reference evidence="9" key="1">
    <citation type="submission" date="2016-10" db="EMBL/GenBank/DDBJ databases">
        <authorList>
            <person name="Varghese N."/>
            <person name="Submissions S."/>
        </authorList>
    </citation>
    <scope>NUCLEOTIDE SEQUENCE [LARGE SCALE GENOMIC DNA]</scope>
    <source>
        <strain evidence="9">CGMCC 1.6489</strain>
    </source>
</reference>
<gene>
    <name evidence="8" type="ORF">SAMN04487962_11151</name>
</gene>
<dbReference type="SUPFAM" id="SSF53067">
    <property type="entry name" value="Actin-like ATPase domain"/>
    <property type="match status" value="2"/>
</dbReference>
<evidence type="ECO:0000256" key="6">
    <source>
        <dbReference type="ARBA" id="ARBA00032446"/>
    </source>
</evidence>
<dbReference type="AlphaFoldDB" id="A0A1I0EYJ2"/>
<dbReference type="FunFam" id="3.30.420.40:FF:000097">
    <property type="entry name" value="tRNA threonylcarbamoyladenosine biosynthesis protein TsaB"/>
    <property type="match status" value="1"/>
</dbReference>
<evidence type="ECO:0000256" key="4">
    <source>
        <dbReference type="ARBA" id="ARBA00022490"/>
    </source>
</evidence>
<dbReference type="EMBL" id="FOHZ01000011">
    <property type="protein sequence ID" value="SET50737.1"/>
    <property type="molecule type" value="Genomic_DNA"/>
</dbReference>
<dbReference type="InterPro" id="IPR043129">
    <property type="entry name" value="ATPase_NBD"/>
</dbReference>
<protein>
    <recommendedName>
        <fullName evidence="3">tRNA threonylcarbamoyladenosine biosynthesis protein TsaB</fullName>
    </recommendedName>
    <alternativeName>
        <fullName evidence="6">t(6)A37 threonylcarbamoyladenosine biosynthesis protein TsaB</fullName>
    </alternativeName>
</protein>